<organism evidence="2 3">
    <name type="scientific">Lupinus angustifolius</name>
    <name type="common">Narrow-leaved blue lupine</name>
    <dbReference type="NCBI Taxonomy" id="3871"/>
    <lineage>
        <taxon>Eukaryota</taxon>
        <taxon>Viridiplantae</taxon>
        <taxon>Streptophyta</taxon>
        <taxon>Embryophyta</taxon>
        <taxon>Tracheophyta</taxon>
        <taxon>Spermatophyta</taxon>
        <taxon>Magnoliopsida</taxon>
        <taxon>eudicotyledons</taxon>
        <taxon>Gunneridae</taxon>
        <taxon>Pentapetalae</taxon>
        <taxon>rosids</taxon>
        <taxon>fabids</taxon>
        <taxon>Fabales</taxon>
        <taxon>Fabaceae</taxon>
        <taxon>Papilionoideae</taxon>
        <taxon>50 kb inversion clade</taxon>
        <taxon>genistoids sensu lato</taxon>
        <taxon>core genistoids</taxon>
        <taxon>Genisteae</taxon>
        <taxon>Lupinus</taxon>
    </lineage>
</organism>
<dbReference type="STRING" id="3871.A0A4P1QQ48"/>
<proteinExistence type="predicted"/>
<dbReference type="InterPro" id="IPR013103">
    <property type="entry name" value="RVT_2"/>
</dbReference>
<protein>
    <recommendedName>
        <fullName evidence="1">Reverse transcriptase Ty1/copia-type domain-containing protein</fullName>
    </recommendedName>
</protein>
<dbReference type="Pfam" id="PF07727">
    <property type="entry name" value="RVT_2"/>
    <property type="match status" value="1"/>
</dbReference>
<feature type="domain" description="Reverse transcriptase Ty1/copia-type" evidence="1">
    <location>
        <begin position="11"/>
        <end position="71"/>
    </location>
</feature>
<dbReference type="EMBL" id="CM007379">
    <property type="protein sequence ID" value="OIV92062.1"/>
    <property type="molecule type" value="Genomic_DNA"/>
</dbReference>
<keyword evidence="3" id="KW-1185">Reference proteome</keyword>
<gene>
    <name evidence="2" type="ORF">TanjilG_08735</name>
</gene>
<sequence length="132" mass="15300">MDTELEALAHNNTWSLVSFPPNKSPIGCKWVYVTKLHDDGSIERYKARLVAKGYTQREGVDFFEIVPILLKSQLFELSLLLLLPNDGFYNNYVLIMPSYMEISTKKYICFPLHASFYLSLTLFVDYINPYMA</sequence>
<evidence type="ECO:0000313" key="2">
    <source>
        <dbReference type="EMBL" id="OIV92062.1"/>
    </source>
</evidence>
<name>A0A4P1QQ48_LUPAN</name>
<evidence type="ECO:0000313" key="3">
    <source>
        <dbReference type="Proteomes" id="UP000188354"/>
    </source>
</evidence>
<accession>A0A4P1QQ48</accession>
<dbReference type="AlphaFoldDB" id="A0A4P1QQ48"/>
<dbReference type="Gramene" id="OIV92062">
    <property type="protein sequence ID" value="OIV92062"/>
    <property type="gene ID" value="TanjilG_08735"/>
</dbReference>
<reference evidence="2 3" key="1">
    <citation type="journal article" date="2017" name="Plant Biotechnol. J.">
        <title>A comprehensive draft genome sequence for lupin (Lupinus angustifolius), an emerging health food: insights into plant-microbe interactions and legume evolution.</title>
        <authorList>
            <person name="Hane J.K."/>
            <person name="Ming Y."/>
            <person name="Kamphuis L.G."/>
            <person name="Nelson M.N."/>
            <person name="Garg G."/>
            <person name="Atkins C.A."/>
            <person name="Bayer P.E."/>
            <person name="Bravo A."/>
            <person name="Bringans S."/>
            <person name="Cannon S."/>
            <person name="Edwards D."/>
            <person name="Foley R."/>
            <person name="Gao L.L."/>
            <person name="Harrison M.J."/>
            <person name="Huang W."/>
            <person name="Hurgobin B."/>
            <person name="Li S."/>
            <person name="Liu C.W."/>
            <person name="McGrath A."/>
            <person name="Morahan G."/>
            <person name="Murray J."/>
            <person name="Weller J."/>
            <person name="Jian J."/>
            <person name="Singh K.B."/>
        </authorList>
    </citation>
    <scope>NUCLEOTIDE SEQUENCE [LARGE SCALE GENOMIC DNA]</scope>
    <source>
        <strain evidence="3">cv. Tanjil</strain>
        <tissue evidence="2">Whole plant</tissue>
    </source>
</reference>
<dbReference type="Proteomes" id="UP000188354">
    <property type="component" value="Chromosome LG19"/>
</dbReference>
<evidence type="ECO:0000259" key="1">
    <source>
        <dbReference type="Pfam" id="PF07727"/>
    </source>
</evidence>